<feature type="compositionally biased region" description="Basic and acidic residues" evidence="1">
    <location>
        <begin position="113"/>
        <end position="122"/>
    </location>
</feature>
<evidence type="ECO:0000256" key="1">
    <source>
        <dbReference type="SAM" id="MobiDB-lite"/>
    </source>
</evidence>
<organism evidence="2 3">
    <name type="scientific">Callorhinchus milii</name>
    <name type="common">Ghost shark</name>
    <dbReference type="NCBI Taxonomy" id="7868"/>
    <lineage>
        <taxon>Eukaryota</taxon>
        <taxon>Metazoa</taxon>
        <taxon>Chordata</taxon>
        <taxon>Craniata</taxon>
        <taxon>Vertebrata</taxon>
        <taxon>Chondrichthyes</taxon>
        <taxon>Holocephali</taxon>
        <taxon>Chimaeriformes</taxon>
        <taxon>Callorhinchidae</taxon>
        <taxon>Callorhinchus</taxon>
    </lineage>
</organism>
<dbReference type="Ensembl" id="ENSCMIT00000043430.1">
    <property type="protein sequence ID" value="ENSCMIP00000042810.1"/>
    <property type="gene ID" value="ENSCMIG00000017803.1"/>
</dbReference>
<feature type="region of interest" description="Disordered" evidence="1">
    <location>
        <begin position="1"/>
        <end position="128"/>
    </location>
</feature>
<dbReference type="OMA" id="RHQLGHE"/>
<keyword evidence="3" id="KW-1185">Reference proteome</keyword>
<proteinExistence type="predicted"/>
<reference evidence="3" key="1">
    <citation type="journal article" date="2006" name="Science">
        <title>Ancient noncoding elements conserved in the human genome.</title>
        <authorList>
            <person name="Venkatesh B."/>
            <person name="Kirkness E.F."/>
            <person name="Loh Y.H."/>
            <person name="Halpern A.L."/>
            <person name="Lee A.P."/>
            <person name="Johnson J."/>
            <person name="Dandona N."/>
            <person name="Viswanathan L.D."/>
            <person name="Tay A."/>
            <person name="Venter J.C."/>
            <person name="Strausberg R.L."/>
            <person name="Brenner S."/>
        </authorList>
    </citation>
    <scope>NUCLEOTIDE SEQUENCE [LARGE SCALE GENOMIC DNA]</scope>
</reference>
<name>A0A4W3KC52_CALMI</name>
<reference evidence="3" key="2">
    <citation type="journal article" date="2007" name="PLoS Biol.">
        <title>Survey sequencing and comparative analysis of the elephant shark (Callorhinchus milii) genome.</title>
        <authorList>
            <person name="Venkatesh B."/>
            <person name="Kirkness E.F."/>
            <person name="Loh Y.H."/>
            <person name="Halpern A.L."/>
            <person name="Lee A.P."/>
            <person name="Johnson J."/>
            <person name="Dandona N."/>
            <person name="Viswanathan L.D."/>
            <person name="Tay A."/>
            <person name="Venter J.C."/>
            <person name="Strausberg R.L."/>
            <person name="Brenner S."/>
        </authorList>
    </citation>
    <scope>NUCLEOTIDE SEQUENCE [LARGE SCALE GENOMIC DNA]</scope>
</reference>
<dbReference type="InParanoid" id="A0A4W3KC52"/>
<evidence type="ECO:0000313" key="2">
    <source>
        <dbReference type="Ensembl" id="ENSCMIP00000042810.1"/>
    </source>
</evidence>
<dbReference type="AlphaFoldDB" id="A0A4W3KC52"/>
<evidence type="ECO:0000313" key="3">
    <source>
        <dbReference type="Proteomes" id="UP000314986"/>
    </source>
</evidence>
<reference evidence="2" key="4">
    <citation type="submission" date="2025-08" db="UniProtKB">
        <authorList>
            <consortium name="Ensembl"/>
        </authorList>
    </citation>
    <scope>IDENTIFICATION</scope>
</reference>
<reference evidence="2" key="5">
    <citation type="submission" date="2025-09" db="UniProtKB">
        <authorList>
            <consortium name="Ensembl"/>
        </authorList>
    </citation>
    <scope>IDENTIFICATION</scope>
</reference>
<protein>
    <submittedName>
        <fullName evidence="2">Uncharacterized protein</fullName>
    </submittedName>
</protein>
<feature type="compositionally biased region" description="Basic and acidic residues" evidence="1">
    <location>
        <begin position="22"/>
        <end position="35"/>
    </location>
</feature>
<sequence>YDIDGQPQHSHNQDEFGMLHLQRPEHPGDRLHQDGEVQGYEEGGVAERPHHLSPGEAIRGDVPPLQFGHVGYYQPDQQGHGVGEHREGVGEDCEGLTHVPRHQLGHEAGGGEDVSKGFKDKGGGGART</sequence>
<reference evidence="3" key="3">
    <citation type="journal article" date="2014" name="Nature">
        <title>Elephant shark genome provides unique insights into gnathostome evolution.</title>
        <authorList>
            <consortium name="International Elephant Shark Genome Sequencing Consortium"/>
            <person name="Venkatesh B."/>
            <person name="Lee A.P."/>
            <person name="Ravi V."/>
            <person name="Maurya A.K."/>
            <person name="Lian M.M."/>
            <person name="Swann J.B."/>
            <person name="Ohta Y."/>
            <person name="Flajnik M.F."/>
            <person name="Sutoh Y."/>
            <person name="Kasahara M."/>
            <person name="Hoon S."/>
            <person name="Gangu V."/>
            <person name="Roy S.W."/>
            <person name="Irimia M."/>
            <person name="Korzh V."/>
            <person name="Kondrychyn I."/>
            <person name="Lim Z.W."/>
            <person name="Tay B.H."/>
            <person name="Tohari S."/>
            <person name="Kong K.W."/>
            <person name="Ho S."/>
            <person name="Lorente-Galdos B."/>
            <person name="Quilez J."/>
            <person name="Marques-Bonet T."/>
            <person name="Raney B.J."/>
            <person name="Ingham P.W."/>
            <person name="Tay A."/>
            <person name="Hillier L.W."/>
            <person name="Minx P."/>
            <person name="Boehm T."/>
            <person name="Wilson R.K."/>
            <person name="Brenner S."/>
            <person name="Warren W.C."/>
        </authorList>
    </citation>
    <scope>NUCLEOTIDE SEQUENCE [LARGE SCALE GENOMIC DNA]</scope>
</reference>
<accession>A0A4W3KC52</accession>
<dbReference type="Proteomes" id="UP000314986">
    <property type="component" value="Unassembled WGS sequence"/>
</dbReference>